<organism evidence="4">
    <name type="scientific">Chromochloris zofingiensis</name>
    <dbReference type="NCBI Taxonomy" id="31302"/>
    <lineage>
        <taxon>Eukaryota</taxon>
        <taxon>Viridiplantae</taxon>
        <taxon>Chlorophyta</taxon>
        <taxon>core chlorophytes</taxon>
        <taxon>Chlorophyceae</taxon>
        <taxon>CS clade</taxon>
        <taxon>Sphaeropleales</taxon>
        <taxon>Chromochloridaceae</taxon>
        <taxon>Chromochloris</taxon>
    </lineage>
</organism>
<gene>
    <name evidence="4" type="primary">FAD3</name>
</gene>
<dbReference type="InterPro" id="IPR005804">
    <property type="entry name" value="FA_desaturase_dom"/>
</dbReference>
<feature type="compositionally biased region" description="Polar residues" evidence="1">
    <location>
        <begin position="92"/>
        <end position="115"/>
    </location>
</feature>
<evidence type="ECO:0000256" key="2">
    <source>
        <dbReference type="SAM" id="Phobius"/>
    </source>
</evidence>
<feature type="transmembrane region" description="Helical" evidence="2">
    <location>
        <begin position="225"/>
        <end position="250"/>
    </location>
</feature>
<dbReference type="GO" id="GO:0006629">
    <property type="term" value="P:lipid metabolic process"/>
    <property type="evidence" value="ECO:0007669"/>
    <property type="project" value="InterPro"/>
</dbReference>
<dbReference type="AlphaFoldDB" id="A0A8F2XM25"/>
<evidence type="ECO:0000259" key="3">
    <source>
        <dbReference type="Pfam" id="PF00487"/>
    </source>
</evidence>
<name>A0A8F2XM25_9CHLO</name>
<dbReference type="InterPro" id="IPR012171">
    <property type="entry name" value="Fatty_acid_desaturase"/>
</dbReference>
<dbReference type="PANTHER" id="PTHR32100">
    <property type="entry name" value="OMEGA-6 FATTY ACID DESATURASE, CHLOROPLASTIC"/>
    <property type="match status" value="1"/>
</dbReference>
<dbReference type="EMBL" id="MT323107">
    <property type="protein sequence ID" value="QWW89553.1"/>
    <property type="molecule type" value="mRNA"/>
</dbReference>
<feature type="domain" description="Fatty acid desaturase" evidence="3">
    <location>
        <begin position="221"/>
        <end position="474"/>
    </location>
</feature>
<sequence length="606" mass="67314">MHAARSRGRDSMACSMGLQQSWLPRRSCNVWSNAAFSCHSRCLKVRQANNFSMHSKNHAPSWQTGSRHSFHRPEHSPSTPILHPWWPHTVSKRSCPSSSGSNPVTTEQTTTSRQYSSSPTDSPSSSILAPQLASSSESGSAASWLSQLDDVQLQQQAHDWGFTQIGRPLPEGVSVTAIADILPEEDFHLDLVQAFGRLAMSIAIMAAGYWYLWYMHSICPVWQQLLCWLVIGTGYFGVFQTATDCAHFAFHPEEPLFQDVLGATLMAPSLFSFETWRLKYFNHLLYCNMLEEDTDAWHPIRTSDLLQMHPIQQALTRLILGTPLKLFASIGKWLRSWDGFDLKLYRDDSKRWILLSWAVPFAFMGTVWPAMFSAGGLSGWASWWLMPWLVFHGWLSLITLMQHTAPHIPWVREGLDYDQAQAAINGTVTVYMPRWLEILLHDANYPLPQHVSISIPSYHLRQAHLHLKQRLQPYLTEAKLNARLLLNLITAWLVYDEKARTYHGFDEVDAAAAAQASSSSSSSSTGGGQPVHGDAGSSGNGSKEPGVAAATASNAAVNAGRDVWNGAKGRNLHDGMHDAQQQQQQQTWGWQQSDAGGAAAQAAAGS</sequence>
<feature type="region of interest" description="Disordered" evidence="1">
    <location>
        <begin position="54"/>
        <end position="131"/>
    </location>
</feature>
<keyword evidence="2" id="KW-0812">Transmembrane</keyword>
<evidence type="ECO:0000313" key="4">
    <source>
        <dbReference type="EMBL" id="QWW89553.1"/>
    </source>
</evidence>
<feature type="transmembrane region" description="Helical" evidence="2">
    <location>
        <begin position="352"/>
        <end position="371"/>
    </location>
</feature>
<feature type="region of interest" description="Disordered" evidence="1">
    <location>
        <begin position="516"/>
        <end position="606"/>
    </location>
</feature>
<feature type="compositionally biased region" description="Low complexity" evidence="1">
    <location>
        <begin position="547"/>
        <end position="559"/>
    </location>
</feature>
<accession>A0A8F2XM25</accession>
<dbReference type="GO" id="GO:0016491">
    <property type="term" value="F:oxidoreductase activity"/>
    <property type="evidence" value="ECO:0007669"/>
    <property type="project" value="InterPro"/>
</dbReference>
<reference evidence="4" key="1">
    <citation type="submission" date="2020-04" db="EMBL/GenBank/DDBJ databases">
        <authorList>
            <person name="Wu T."/>
            <person name="Chen F."/>
        </authorList>
    </citation>
    <scope>NUCLEOTIDE SEQUENCE</scope>
</reference>
<protein>
    <submittedName>
        <fullName evidence="4">Delta12 fatty acid desaturase</fullName>
    </submittedName>
</protein>
<proteinExistence type="evidence at transcript level"/>
<keyword evidence="2" id="KW-1133">Transmembrane helix</keyword>
<feature type="compositionally biased region" description="Low complexity" evidence="1">
    <location>
        <begin position="580"/>
        <end position="606"/>
    </location>
</feature>
<keyword evidence="2" id="KW-0472">Membrane</keyword>
<dbReference type="Pfam" id="PF00487">
    <property type="entry name" value="FA_desaturase"/>
    <property type="match status" value="1"/>
</dbReference>
<feature type="compositionally biased region" description="Low complexity" evidence="1">
    <location>
        <begin position="116"/>
        <end position="126"/>
    </location>
</feature>
<evidence type="ECO:0000256" key="1">
    <source>
        <dbReference type="SAM" id="MobiDB-lite"/>
    </source>
</evidence>
<feature type="compositionally biased region" description="Polar residues" evidence="1">
    <location>
        <begin position="54"/>
        <end position="67"/>
    </location>
</feature>
<feature type="transmembrane region" description="Helical" evidence="2">
    <location>
        <begin position="194"/>
        <end position="213"/>
    </location>
</feature>
<feature type="transmembrane region" description="Helical" evidence="2">
    <location>
        <begin position="383"/>
        <end position="401"/>
    </location>
</feature>